<dbReference type="PANTHER" id="PTHR16631">
    <property type="entry name" value="GLUCAN 1,3-BETA-GLUCOSIDASE"/>
    <property type="match status" value="1"/>
</dbReference>
<comment type="catalytic activity">
    <reaction evidence="1">
        <text>Hydrolysis of (1-&gt;3)-beta-D-glucosidic linkages in (1-&gt;3)-beta-D-glucans.</text>
        <dbReference type="EC" id="3.2.1.39"/>
    </reaction>
</comment>
<keyword evidence="16" id="KW-0449">Lipoprotein</keyword>
<evidence type="ECO:0000256" key="17">
    <source>
        <dbReference type="ARBA" id="ARBA00023316"/>
    </source>
</evidence>
<evidence type="ECO:0000256" key="7">
    <source>
        <dbReference type="ARBA" id="ARBA00022475"/>
    </source>
</evidence>
<evidence type="ECO:0000256" key="16">
    <source>
        <dbReference type="ARBA" id="ARBA00023288"/>
    </source>
</evidence>
<dbReference type="EC" id="3.2.1.39" evidence="5"/>
<evidence type="ECO:0000256" key="23">
    <source>
        <dbReference type="SAM" id="SignalP"/>
    </source>
</evidence>
<keyword evidence="18" id="KW-0624">Polysaccharide degradation</keyword>
<evidence type="ECO:0000256" key="11">
    <source>
        <dbReference type="ARBA" id="ARBA00022729"/>
    </source>
</evidence>
<keyword evidence="13" id="KW-0472">Membrane</keyword>
<evidence type="ECO:0000256" key="2">
    <source>
        <dbReference type="ARBA" id="ARBA00004191"/>
    </source>
</evidence>
<evidence type="ECO:0000256" key="20">
    <source>
        <dbReference type="ARBA" id="ARBA00032134"/>
    </source>
</evidence>
<keyword evidence="10" id="KW-0336">GPI-anchor</keyword>
<keyword evidence="25" id="KW-1185">Reference proteome</keyword>
<dbReference type="InterPro" id="IPR050732">
    <property type="entry name" value="Beta-glucan_modifiers"/>
</dbReference>
<comment type="similarity">
    <text evidence="4 22">Belongs to the glycosyl hydrolase 17 family.</text>
</comment>
<evidence type="ECO:0000256" key="10">
    <source>
        <dbReference type="ARBA" id="ARBA00022622"/>
    </source>
</evidence>
<feature type="signal peptide" evidence="23">
    <location>
        <begin position="1"/>
        <end position="19"/>
    </location>
</feature>
<evidence type="ECO:0000256" key="19">
    <source>
        <dbReference type="ARBA" id="ARBA00025152"/>
    </source>
</evidence>
<evidence type="ECO:0000256" key="1">
    <source>
        <dbReference type="ARBA" id="ARBA00000382"/>
    </source>
</evidence>
<keyword evidence="14" id="KW-0325">Glycoprotein</keyword>
<dbReference type="SUPFAM" id="SSF51445">
    <property type="entry name" value="(Trans)glycosidases"/>
    <property type="match status" value="1"/>
</dbReference>
<dbReference type="Pfam" id="PF00332">
    <property type="entry name" value="Glyco_hydro_17"/>
    <property type="match status" value="1"/>
</dbReference>
<evidence type="ECO:0000256" key="22">
    <source>
        <dbReference type="RuleBase" id="RU004335"/>
    </source>
</evidence>
<evidence type="ECO:0000256" key="8">
    <source>
        <dbReference type="ARBA" id="ARBA00022512"/>
    </source>
</evidence>
<accession>A0ABR3WEQ6</accession>
<evidence type="ECO:0000256" key="15">
    <source>
        <dbReference type="ARBA" id="ARBA00023277"/>
    </source>
</evidence>
<evidence type="ECO:0000256" key="12">
    <source>
        <dbReference type="ARBA" id="ARBA00022801"/>
    </source>
</evidence>
<evidence type="ECO:0000256" key="4">
    <source>
        <dbReference type="ARBA" id="ARBA00008773"/>
    </source>
</evidence>
<evidence type="ECO:0000256" key="18">
    <source>
        <dbReference type="ARBA" id="ARBA00023326"/>
    </source>
</evidence>
<evidence type="ECO:0000313" key="25">
    <source>
        <dbReference type="Proteomes" id="UP001583177"/>
    </source>
</evidence>
<evidence type="ECO:0000256" key="21">
    <source>
        <dbReference type="ARBA" id="ARBA00032906"/>
    </source>
</evidence>
<evidence type="ECO:0000256" key="3">
    <source>
        <dbReference type="ARBA" id="ARBA00004609"/>
    </source>
</evidence>
<evidence type="ECO:0000256" key="14">
    <source>
        <dbReference type="ARBA" id="ARBA00023180"/>
    </source>
</evidence>
<reference evidence="24 25" key="1">
    <citation type="journal article" date="2024" name="IMA Fungus">
        <title>IMA Genome - F19 : A genome assembly and annotation guide to empower mycologists, including annotated draft genome sequences of Ceratocystis pirilliformis, Diaporthe australafricana, Fusarium ophioides, Paecilomyces lecythidis, and Sporothrix stenoceras.</title>
        <authorList>
            <person name="Aylward J."/>
            <person name="Wilson A.M."/>
            <person name="Visagie C.M."/>
            <person name="Spraker J."/>
            <person name="Barnes I."/>
            <person name="Buitendag C."/>
            <person name="Ceriani C."/>
            <person name="Del Mar Angel L."/>
            <person name="du Plessis D."/>
            <person name="Fuchs T."/>
            <person name="Gasser K."/>
            <person name="Kramer D."/>
            <person name="Li W."/>
            <person name="Munsamy K."/>
            <person name="Piso A."/>
            <person name="Price J.L."/>
            <person name="Sonnekus B."/>
            <person name="Thomas C."/>
            <person name="van der Nest A."/>
            <person name="van Dijk A."/>
            <person name="van Heerden A."/>
            <person name="van Vuuren N."/>
            <person name="Yilmaz N."/>
            <person name="Duong T.A."/>
            <person name="van der Merwe N.A."/>
            <person name="Wingfield M.J."/>
            <person name="Wingfield B.D."/>
        </authorList>
    </citation>
    <scope>NUCLEOTIDE SEQUENCE [LARGE SCALE GENOMIC DNA]</scope>
    <source>
        <strain evidence="24 25">CMW 18300</strain>
    </source>
</reference>
<dbReference type="InterPro" id="IPR017853">
    <property type="entry name" value="GH"/>
</dbReference>
<dbReference type="InterPro" id="IPR000490">
    <property type="entry name" value="Glyco_hydro_17"/>
</dbReference>
<dbReference type="Proteomes" id="UP001583177">
    <property type="component" value="Unassembled WGS sequence"/>
</dbReference>
<proteinExistence type="inferred from homology"/>
<feature type="chain" id="PRO_5046577659" description="Probable glucan endo-1,3-beta-glucosidase eglC" evidence="23">
    <location>
        <begin position="20"/>
        <end position="311"/>
    </location>
</feature>
<evidence type="ECO:0000313" key="24">
    <source>
        <dbReference type="EMBL" id="KAL1860280.1"/>
    </source>
</evidence>
<keyword evidence="8" id="KW-0134">Cell wall</keyword>
<keyword evidence="15" id="KW-0119">Carbohydrate metabolism</keyword>
<dbReference type="PANTHER" id="PTHR16631:SF13">
    <property type="entry name" value="GLUCAN ENDO-1,3-BETA-GLUCOSIDASE EGLC-RELATED"/>
    <property type="match status" value="1"/>
</dbReference>
<dbReference type="EMBL" id="JAWRVE010000094">
    <property type="protein sequence ID" value="KAL1860280.1"/>
    <property type="molecule type" value="Genomic_DNA"/>
</dbReference>
<evidence type="ECO:0000256" key="9">
    <source>
        <dbReference type="ARBA" id="ARBA00022525"/>
    </source>
</evidence>
<organism evidence="24 25">
    <name type="scientific">Diaporthe australafricana</name>
    <dbReference type="NCBI Taxonomy" id="127596"/>
    <lineage>
        <taxon>Eukaryota</taxon>
        <taxon>Fungi</taxon>
        <taxon>Dikarya</taxon>
        <taxon>Ascomycota</taxon>
        <taxon>Pezizomycotina</taxon>
        <taxon>Sordariomycetes</taxon>
        <taxon>Sordariomycetidae</taxon>
        <taxon>Diaporthales</taxon>
        <taxon>Diaporthaceae</taxon>
        <taxon>Diaporthe</taxon>
    </lineage>
</organism>
<evidence type="ECO:0000256" key="5">
    <source>
        <dbReference type="ARBA" id="ARBA00012780"/>
    </source>
</evidence>
<comment type="subcellular location">
    <subcellularLocation>
        <location evidence="3">Cell membrane</location>
        <topology evidence="3">Lipid-anchor</topology>
        <topology evidence="3">GPI-anchor</topology>
    </subcellularLocation>
    <subcellularLocation>
        <location evidence="2">Secreted</location>
        <location evidence="2">Cell wall</location>
    </subcellularLocation>
</comment>
<evidence type="ECO:0000256" key="6">
    <source>
        <dbReference type="ARBA" id="ARBA00019762"/>
    </source>
</evidence>
<comment type="caution">
    <text evidence="24">The sequence shown here is derived from an EMBL/GenBank/DDBJ whole genome shotgun (WGS) entry which is preliminary data.</text>
</comment>
<keyword evidence="9" id="KW-0964">Secreted</keyword>
<comment type="function">
    <text evidence="19">Glucanases play a role in cell expansion during growth, in cell-cell fusion during mating, and in spore release during sporulation. This enzyme may be involved in beta-glucan degradation and also function biosynthetically as a transglycosylase.</text>
</comment>
<keyword evidence="11 23" id="KW-0732">Signal</keyword>
<keyword evidence="17" id="KW-0961">Cell wall biogenesis/degradation</keyword>
<dbReference type="Gene3D" id="3.20.20.80">
    <property type="entry name" value="Glycosidases"/>
    <property type="match status" value="1"/>
</dbReference>
<sequence length="311" mass="33405">MKLSTVLSGLSVVAGTANAAIQGFNYGAFFNNQAAKQQVDFAYEFNKAKNLPNQSGWNAARLYTMVQWGTASDVVSAIPAAINSQTRLLLGLWTSGGSFPNELKALQTAINQYGTAFTDLVVGISVGSEDLYRQSSGEVGIGADELVGYINQVRSTIAGTALQGKPIGHVDTWNMWLDGANSKVVAAVDWVGMDAYPYFQAAFDNRIENANALFWSAYDQTKAAAQGKDVWVTETGWPVSGDTVNGAVPSAQNAQTYWKQVSCGLISRGINTFWYDLQESQWGQANPDFGIYGAGDLGALSPQFNLACSRE</sequence>
<keyword evidence="7" id="KW-1003">Cell membrane</keyword>
<name>A0ABR3WEQ6_9PEZI</name>
<gene>
    <name evidence="24" type="ORF">Daus18300_009334</name>
</gene>
<evidence type="ECO:0000256" key="13">
    <source>
        <dbReference type="ARBA" id="ARBA00023136"/>
    </source>
</evidence>
<keyword evidence="12" id="KW-0378">Hydrolase</keyword>
<protein>
    <recommendedName>
        <fullName evidence="6">Probable glucan endo-1,3-beta-glucosidase eglC</fullName>
        <ecNumber evidence="5">3.2.1.39</ecNumber>
    </recommendedName>
    <alternativeName>
        <fullName evidence="20">Endo-1,3-beta-glucanase eglC</fullName>
    </alternativeName>
    <alternativeName>
        <fullName evidence="21">Laminarinase eglC</fullName>
    </alternativeName>
</protein>